<keyword evidence="2" id="KW-1185">Reference proteome</keyword>
<proteinExistence type="predicted"/>
<sequence>MVAAASDEIWNGGAACGTYYKVICTGGTNLGVAQPCTGQSVTVQIVDRCRSPQCQGTLDLSEDAFAAIADLAAGKILIQYGQA</sequence>
<name>A0ACC0BSB0_CATRO</name>
<accession>A0ACC0BSB0</accession>
<dbReference type="EMBL" id="CM044702">
    <property type="protein sequence ID" value="KAI5675565.1"/>
    <property type="molecule type" value="Genomic_DNA"/>
</dbReference>
<reference evidence="2" key="1">
    <citation type="journal article" date="2023" name="Nat. Plants">
        <title>Single-cell RNA sequencing provides a high-resolution roadmap for understanding the multicellular compartmentation of specialized metabolism.</title>
        <authorList>
            <person name="Sun S."/>
            <person name="Shen X."/>
            <person name="Li Y."/>
            <person name="Li Y."/>
            <person name="Wang S."/>
            <person name="Li R."/>
            <person name="Zhang H."/>
            <person name="Shen G."/>
            <person name="Guo B."/>
            <person name="Wei J."/>
            <person name="Xu J."/>
            <person name="St-Pierre B."/>
            <person name="Chen S."/>
            <person name="Sun C."/>
        </authorList>
    </citation>
    <scope>NUCLEOTIDE SEQUENCE [LARGE SCALE GENOMIC DNA]</scope>
</reference>
<protein>
    <submittedName>
        <fullName evidence="1">Uncharacterized protein</fullName>
    </submittedName>
</protein>
<dbReference type="Proteomes" id="UP001060085">
    <property type="component" value="Linkage Group LG02"/>
</dbReference>
<evidence type="ECO:0000313" key="2">
    <source>
        <dbReference type="Proteomes" id="UP001060085"/>
    </source>
</evidence>
<organism evidence="1 2">
    <name type="scientific">Catharanthus roseus</name>
    <name type="common">Madagascar periwinkle</name>
    <name type="synonym">Vinca rosea</name>
    <dbReference type="NCBI Taxonomy" id="4058"/>
    <lineage>
        <taxon>Eukaryota</taxon>
        <taxon>Viridiplantae</taxon>
        <taxon>Streptophyta</taxon>
        <taxon>Embryophyta</taxon>
        <taxon>Tracheophyta</taxon>
        <taxon>Spermatophyta</taxon>
        <taxon>Magnoliopsida</taxon>
        <taxon>eudicotyledons</taxon>
        <taxon>Gunneridae</taxon>
        <taxon>Pentapetalae</taxon>
        <taxon>asterids</taxon>
        <taxon>lamiids</taxon>
        <taxon>Gentianales</taxon>
        <taxon>Apocynaceae</taxon>
        <taxon>Rauvolfioideae</taxon>
        <taxon>Vinceae</taxon>
        <taxon>Catharanthinae</taxon>
        <taxon>Catharanthus</taxon>
    </lineage>
</organism>
<comment type="caution">
    <text evidence="1">The sequence shown here is derived from an EMBL/GenBank/DDBJ whole genome shotgun (WGS) entry which is preliminary data.</text>
</comment>
<gene>
    <name evidence="1" type="ORF">M9H77_06515</name>
</gene>
<evidence type="ECO:0000313" key="1">
    <source>
        <dbReference type="EMBL" id="KAI5675565.1"/>
    </source>
</evidence>